<feature type="compositionally biased region" description="Basic residues" evidence="1">
    <location>
        <begin position="270"/>
        <end position="281"/>
    </location>
</feature>
<evidence type="ECO:0008006" key="5">
    <source>
        <dbReference type="Google" id="ProtNLM"/>
    </source>
</evidence>
<evidence type="ECO:0000313" key="4">
    <source>
        <dbReference type="Proteomes" id="UP000664044"/>
    </source>
</evidence>
<feature type="transmembrane region" description="Helical" evidence="2">
    <location>
        <begin position="12"/>
        <end position="30"/>
    </location>
</feature>
<dbReference type="Proteomes" id="UP000664044">
    <property type="component" value="Unassembled WGS sequence"/>
</dbReference>
<comment type="caution">
    <text evidence="3">The sequence shown here is derived from an EMBL/GenBank/DDBJ whole genome shotgun (WGS) entry which is preliminary data.</text>
</comment>
<keyword evidence="2" id="KW-0472">Membrane</keyword>
<name>A0ABS3G8R4_9FLAO</name>
<dbReference type="InterPro" id="IPR011652">
    <property type="entry name" value="MORN_2"/>
</dbReference>
<organism evidence="3 4">
    <name type="scientific">Flagellimonas aurea</name>
    <dbReference type="NCBI Taxonomy" id="2915619"/>
    <lineage>
        <taxon>Bacteria</taxon>
        <taxon>Pseudomonadati</taxon>
        <taxon>Bacteroidota</taxon>
        <taxon>Flavobacteriia</taxon>
        <taxon>Flavobacteriales</taxon>
        <taxon>Flavobacteriaceae</taxon>
        <taxon>Flagellimonas</taxon>
    </lineage>
</organism>
<evidence type="ECO:0000256" key="1">
    <source>
        <dbReference type="SAM" id="MobiDB-lite"/>
    </source>
</evidence>
<evidence type="ECO:0000256" key="2">
    <source>
        <dbReference type="SAM" id="Phobius"/>
    </source>
</evidence>
<reference evidence="3 4" key="1">
    <citation type="submission" date="2021-03" db="EMBL/GenBank/DDBJ databases">
        <title>Muricauda lutimaris sp. nov. and Muricauda ruestringensis sp. nov, two marine members of the Flavobacteriaceae isolated from deep sea sediments of Western Pacific.</title>
        <authorList>
            <person name="Zhao S."/>
            <person name="Liu R."/>
        </authorList>
    </citation>
    <scope>NUCLEOTIDE SEQUENCE [LARGE SCALE GENOMIC DNA]</scope>
    <source>
        <strain evidence="3 4">BC31-1-A7</strain>
    </source>
</reference>
<sequence>MHLIPIKDFWRIHNPWAIFALGVLLIWVPLNLRGQAPEMSLNRKVINEDGFREIVHVTDRTPVPKTKRTYYWYKTRSVHSSQDNYAGELLDGDYIRYYPNNQLAEKGTYTKGLREGLWTTWYPNGNLASKSRWKQGREHGKFLQWDSLGSALEHGKYRRGNKVGEWVDHAHGDTLRYKRGRLVPIDTTGNDSLAKRDSWVKRIFTKKNKENEEVDNRETAEKQGFFHRLFQKKKANGRVSPKARQRMIEQQNAKPSKKEPKKPGFFKRLFQGKRKKPKEND</sequence>
<dbReference type="RefSeq" id="WP_207036203.1">
    <property type="nucleotide sequence ID" value="NZ_JAFLNL010000012.1"/>
</dbReference>
<gene>
    <name evidence="3" type="ORF">J0656_17310</name>
</gene>
<keyword evidence="2" id="KW-1133">Transmembrane helix</keyword>
<protein>
    <recommendedName>
        <fullName evidence="5">MORN repeat variant</fullName>
    </recommendedName>
</protein>
<feature type="region of interest" description="Disordered" evidence="1">
    <location>
        <begin position="233"/>
        <end position="281"/>
    </location>
</feature>
<accession>A0ABS3G8R4</accession>
<feature type="compositionally biased region" description="Basic residues" evidence="1">
    <location>
        <begin position="233"/>
        <end position="245"/>
    </location>
</feature>
<dbReference type="Pfam" id="PF07661">
    <property type="entry name" value="MORN_2"/>
    <property type="match status" value="2"/>
</dbReference>
<dbReference type="EMBL" id="JAFLNL010000012">
    <property type="protein sequence ID" value="MBO0355780.1"/>
    <property type="molecule type" value="Genomic_DNA"/>
</dbReference>
<keyword evidence="2" id="KW-0812">Transmembrane</keyword>
<dbReference type="Gene3D" id="3.90.930.1">
    <property type="match status" value="1"/>
</dbReference>
<evidence type="ECO:0000313" key="3">
    <source>
        <dbReference type="EMBL" id="MBO0355780.1"/>
    </source>
</evidence>
<proteinExistence type="predicted"/>
<dbReference type="SUPFAM" id="SSF82185">
    <property type="entry name" value="Histone H3 K4-specific methyltransferase SET7/9 N-terminal domain"/>
    <property type="match status" value="1"/>
</dbReference>
<keyword evidence="4" id="KW-1185">Reference proteome</keyword>